<reference evidence="12" key="1">
    <citation type="submission" date="2019-10" db="EMBL/GenBank/DDBJ databases">
        <authorList>
            <person name="Paulsen S."/>
        </authorList>
    </citation>
    <scope>NUCLEOTIDE SEQUENCE</scope>
    <source>
        <strain evidence="12">LMG 19692</strain>
    </source>
</reference>
<dbReference type="InterPro" id="IPR037682">
    <property type="entry name" value="TonB_C"/>
</dbReference>
<dbReference type="GO" id="GO:0055085">
    <property type="term" value="P:transmembrane transport"/>
    <property type="evidence" value="ECO:0007669"/>
    <property type="project" value="InterPro"/>
</dbReference>
<dbReference type="PANTHER" id="PTHR33446:SF2">
    <property type="entry name" value="PROTEIN TONB"/>
    <property type="match status" value="1"/>
</dbReference>
<feature type="region of interest" description="Disordered" evidence="10">
    <location>
        <begin position="119"/>
        <end position="152"/>
    </location>
</feature>
<feature type="domain" description="TonB C-terminal" evidence="11">
    <location>
        <begin position="156"/>
        <end position="246"/>
    </location>
</feature>
<protein>
    <submittedName>
        <fullName evidence="12">Energy transducer TonB</fullName>
    </submittedName>
    <submittedName>
        <fullName evidence="13">TonB family protein</fullName>
    </submittedName>
</protein>
<dbReference type="Pfam" id="PF03544">
    <property type="entry name" value="TonB_C"/>
    <property type="match status" value="1"/>
</dbReference>
<keyword evidence="3" id="KW-0813">Transport</keyword>
<feature type="compositionally biased region" description="Polar residues" evidence="10">
    <location>
        <begin position="121"/>
        <end position="138"/>
    </location>
</feature>
<dbReference type="EMBL" id="WEIA01000003">
    <property type="protein sequence ID" value="NLR21002.1"/>
    <property type="molecule type" value="Genomic_DNA"/>
</dbReference>
<keyword evidence="7" id="KW-0653">Protein transport</keyword>
<dbReference type="GO" id="GO:0098797">
    <property type="term" value="C:plasma membrane protein complex"/>
    <property type="evidence" value="ECO:0007669"/>
    <property type="project" value="TreeGrafter"/>
</dbReference>
<keyword evidence="4" id="KW-1003">Cell membrane</keyword>
<evidence type="ECO:0000313" key="14">
    <source>
        <dbReference type="Proteomes" id="UP000646877"/>
    </source>
</evidence>
<dbReference type="Gene3D" id="3.30.1150.10">
    <property type="match status" value="1"/>
</dbReference>
<keyword evidence="5" id="KW-0997">Cell inner membrane</keyword>
<organism evidence="12 14">
    <name type="scientific">Pseudoalteromonas maricaloris</name>
    <dbReference type="NCBI Taxonomy" id="184924"/>
    <lineage>
        <taxon>Bacteria</taxon>
        <taxon>Pseudomonadati</taxon>
        <taxon>Pseudomonadota</taxon>
        <taxon>Gammaproteobacteria</taxon>
        <taxon>Alteromonadales</taxon>
        <taxon>Pseudoalteromonadaceae</taxon>
        <taxon>Pseudoalteromonas</taxon>
    </lineage>
</organism>
<dbReference type="SUPFAM" id="SSF74653">
    <property type="entry name" value="TolA/TonB C-terminal domain"/>
    <property type="match status" value="1"/>
</dbReference>
<dbReference type="Proteomes" id="UP000646877">
    <property type="component" value="Unassembled WGS sequence"/>
</dbReference>
<comment type="similarity">
    <text evidence="2">Belongs to the TonB family.</text>
</comment>
<proteinExistence type="inferred from homology"/>
<keyword evidence="9" id="KW-0472">Membrane</keyword>
<dbReference type="InterPro" id="IPR051045">
    <property type="entry name" value="TonB-dependent_transducer"/>
</dbReference>
<evidence type="ECO:0000256" key="7">
    <source>
        <dbReference type="ARBA" id="ARBA00022927"/>
    </source>
</evidence>
<dbReference type="GO" id="GO:0015031">
    <property type="term" value="P:protein transport"/>
    <property type="evidence" value="ECO:0007669"/>
    <property type="project" value="UniProtKB-KW"/>
</dbReference>
<keyword evidence="8" id="KW-1133">Transmembrane helix</keyword>
<dbReference type="RefSeq" id="WP_039496458.1">
    <property type="nucleotide sequence ID" value="NZ_CBCSDF010000004.1"/>
</dbReference>
<evidence type="ECO:0000256" key="10">
    <source>
        <dbReference type="SAM" id="MobiDB-lite"/>
    </source>
</evidence>
<evidence type="ECO:0000256" key="1">
    <source>
        <dbReference type="ARBA" id="ARBA00004383"/>
    </source>
</evidence>
<dbReference type="AlphaFoldDB" id="A0A8I2H364"/>
<evidence type="ECO:0000259" key="11">
    <source>
        <dbReference type="PROSITE" id="PS52015"/>
    </source>
</evidence>
<keyword evidence="15" id="KW-1185">Reference proteome</keyword>
<sequence>MKLIICITVSALLHGLWWLFPTSSALVWHSGVAANEVSKVTKPLMISFAAQPSQEPPQKVVAEQVPSDFNGTTHLLKKPQRQEQEAKPVPKPKQQANERPQPKKLNEAIVTENKKAIEVTAPTSTRENTSQQEATQMASARHLSEANSTDDSPVKLDALPLFKAPRPALSYPLRAKRRGLEGVTIFEIELDQKGEIVNLTLVKSSGHQSLDIAARKNVEQWQFHPVFRDGNAVKALFTVPIKFSLS</sequence>
<dbReference type="GO" id="GO:0031992">
    <property type="term" value="F:energy transducer activity"/>
    <property type="evidence" value="ECO:0007669"/>
    <property type="project" value="TreeGrafter"/>
</dbReference>
<evidence type="ECO:0000313" key="12">
    <source>
        <dbReference type="EMBL" id="NLR21002.1"/>
    </source>
</evidence>
<dbReference type="EMBL" id="CP137579">
    <property type="protein sequence ID" value="WOX30759.1"/>
    <property type="molecule type" value="Genomic_DNA"/>
</dbReference>
<evidence type="ECO:0000256" key="2">
    <source>
        <dbReference type="ARBA" id="ARBA00006555"/>
    </source>
</evidence>
<evidence type="ECO:0000256" key="9">
    <source>
        <dbReference type="ARBA" id="ARBA00023136"/>
    </source>
</evidence>
<evidence type="ECO:0000256" key="6">
    <source>
        <dbReference type="ARBA" id="ARBA00022692"/>
    </source>
</evidence>
<dbReference type="PANTHER" id="PTHR33446">
    <property type="entry name" value="PROTEIN TONB-RELATED"/>
    <property type="match status" value="1"/>
</dbReference>
<feature type="region of interest" description="Disordered" evidence="10">
    <location>
        <begin position="70"/>
        <end position="106"/>
    </location>
</feature>
<gene>
    <name evidence="12" type="ORF">F9Y85_06675</name>
    <name evidence="13" type="ORF">R5H13_23045</name>
</gene>
<keyword evidence="6" id="KW-0812">Transmembrane</keyword>
<evidence type="ECO:0000313" key="13">
    <source>
        <dbReference type="EMBL" id="WOX30759.1"/>
    </source>
</evidence>
<evidence type="ECO:0000256" key="4">
    <source>
        <dbReference type="ARBA" id="ARBA00022475"/>
    </source>
</evidence>
<name>A0A8I2H364_9GAMM</name>
<dbReference type="InterPro" id="IPR006260">
    <property type="entry name" value="TonB/TolA_C"/>
</dbReference>
<reference evidence="13 15" key="2">
    <citation type="submission" date="2023-10" db="EMBL/GenBank/DDBJ databases">
        <title>To unveil natural product biosynthetic capacity in Pseudoalteromonas.</title>
        <authorList>
            <person name="Wang J."/>
        </authorList>
    </citation>
    <scope>NUCLEOTIDE SEQUENCE [LARGE SCALE GENOMIC DNA]</scope>
    <source>
        <strain evidence="13 15">DSM 15914</strain>
    </source>
</reference>
<dbReference type="NCBIfam" id="TIGR01352">
    <property type="entry name" value="tonB_Cterm"/>
    <property type="match status" value="1"/>
</dbReference>
<evidence type="ECO:0000313" key="15">
    <source>
        <dbReference type="Proteomes" id="UP001304419"/>
    </source>
</evidence>
<evidence type="ECO:0000256" key="3">
    <source>
        <dbReference type="ARBA" id="ARBA00022448"/>
    </source>
</evidence>
<evidence type="ECO:0000256" key="5">
    <source>
        <dbReference type="ARBA" id="ARBA00022519"/>
    </source>
</evidence>
<accession>A0A8I2H364</accession>
<comment type="subcellular location">
    <subcellularLocation>
        <location evidence="1">Cell inner membrane</location>
        <topology evidence="1">Single-pass membrane protein</topology>
        <orientation evidence="1">Periplasmic side</orientation>
    </subcellularLocation>
</comment>
<evidence type="ECO:0000256" key="8">
    <source>
        <dbReference type="ARBA" id="ARBA00022989"/>
    </source>
</evidence>
<dbReference type="PROSITE" id="PS52015">
    <property type="entry name" value="TONB_CTD"/>
    <property type="match status" value="1"/>
</dbReference>
<dbReference type="Proteomes" id="UP001304419">
    <property type="component" value="Chromosome 2"/>
</dbReference>